<comment type="caution">
    <text evidence="8">The sequence shown here is derived from an EMBL/GenBank/DDBJ whole genome shotgun (WGS) entry which is preliminary data.</text>
</comment>
<feature type="transmembrane region" description="Helical" evidence="7">
    <location>
        <begin position="310"/>
        <end position="332"/>
    </location>
</feature>
<evidence type="ECO:0000313" key="9">
    <source>
        <dbReference type="Proteomes" id="UP001500449"/>
    </source>
</evidence>
<feature type="transmembrane region" description="Helical" evidence="7">
    <location>
        <begin position="207"/>
        <end position="240"/>
    </location>
</feature>
<evidence type="ECO:0000256" key="1">
    <source>
        <dbReference type="ARBA" id="ARBA00004141"/>
    </source>
</evidence>
<evidence type="ECO:0000256" key="4">
    <source>
        <dbReference type="ARBA" id="ARBA00022989"/>
    </source>
</evidence>
<accession>A0ABN2NPR9</accession>
<dbReference type="PANTHER" id="PTHR21716">
    <property type="entry name" value="TRANSMEMBRANE PROTEIN"/>
    <property type="match status" value="1"/>
</dbReference>
<feature type="region of interest" description="Disordered" evidence="6">
    <location>
        <begin position="355"/>
        <end position="381"/>
    </location>
</feature>
<organism evidence="8 9">
    <name type="scientific">Pseudonocardia ailaonensis</name>
    <dbReference type="NCBI Taxonomy" id="367279"/>
    <lineage>
        <taxon>Bacteria</taxon>
        <taxon>Bacillati</taxon>
        <taxon>Actinomycetota</taxon>
        <taxon>Actinomycetes</taxon>
        <taxon>Pseudonocardiales</taxon>
        <taxon>Pseudonocardiaceae</taxon>
        <taxon>Pseudonocardia</taxon>
    </lineage>
</organism>
<dbReference type="PANTHER" id="PTHR21716:SF64">
    <property type="entry name" value="AI-2 TRANSPORT PROTEIN TQSA"/>
    <property type="match status" value="1"/>
</dbReference>
<feature type="transmembrane region" description="Helical" evidence="7">
    <location>
        <begin position="22"/>
        <end position="55"/>
    </location>
</feature>
<name>A0ABN2NPR9_9PSEU</name>
<evidence type="ECO:0000256" key="2">
    <source>
        <dbReference type="ARBA" id="ARBA00009773"/>
    </source>
</evidence>
<feature type="compositionally biased region" description="Acidic residues" evidence="6">
    <location>
        <begin position="362"/>
        <end position="381"/>
    </location>
</feature>
<dbReference type="Proteomes" id="UP001500449">
    <property type="component" value="Unassembled WGS sequence"/>
</dbReference>
<comment type="subcellular location">
    <subcellularLocation>
        <location evidence="1">Membrane</location>
        <topology evidence="1">Multi-pass membrane protein</topology>
    </subcellularLocation>
</comment>
<sequence>MTVPQPGSDPAPSGPGLPRATAVLLTLASVVVVAAGAAAAAWLVGPVFLALVLVIMVHPLHGSLVRAGAPRWLATGLLVLAIYGVLLVLSAVVVYSVARLATVLPSYAGELNAVLTSATSLLARFGVGPDQLRELVAGLDYGRFVGIVTGLLRGLTGLAGNLVFLLSLLLFLGIEAAGAGPRLQAVATQRPHVAAALREFASGTRRFLVVTTVVGAVTGAVDALVLGLLGIPLAVLWGVLVFITNYIPYIGFWIGLVPAALLALLTGGWPSMLVVVGVFLVVNFVLTSVVQPKFVGDAVGLSVSVTLIGLVFWAWLLGPLGAVLAVPLTLLAKVLLVDADPRAHWLDALLGSRAPGPVTDAVPDDAVPDELPDPDPPAEER</sequence>
<evidence type="ECO:0000313" key="8">
    <source>
        <dbReference type="EMBL" id="GAA1881417.1"/>
    </source>
</evidence>
<keyword evidence="4 7" id="KW-1133">Transmembrane helix</keyword>
<keyword evidence="3 7" id="KW-0812">Transmembrane</keyword>
<proteinExistence type="inferred from homology"/>
<evidence type="ECO:0000256" key="6">
    <source>
        <dbReference type="SAM" id="MobiDB-lite"/>
    </source>
</evidence>
<comment type="similarity">
    <text evidence="2">Belongs to the autoinducer-2 exporter (AI-2E) (TC 2.A.86) family.</text>
</comment>
<gene>
    <name evidence="8" type="ORF">GCM10009836_73350</name>
</gene>
<dbReference type="InterPro" id="IPR002549">
    <property type="entry name" value="AI-2E-like"/>
</dbReference>
<keyword evidence="9" id="KW-1185">Reference proteome</keyword>
<protein>
    <submittedName>
        <fullName evidence="8">AI-2E family transporter</fullName>
    </submittedName>
</protein>
<feature type="transmembrane region" description="Helical" evidence="7">
    <location>
        <begin position="76"/>
        <end position="98"/>
    </location>
</feature>
<keyword evidence="5 7" id="KW-0472">Membrane</keyword>
<dbReference type="Pfam" id="PF01594">
    <property type="entry name" value="AI-2E_transport"/>
    <property type="match status" value="1"/>
</dbReference>
<evidence type="ECO:0000256" key="3">
    <source>
        <dbReference type="ARBA" id="ARBA00022692"/>
    </source>
</evidence>
<reference evidence="8 9" key="1">
    <citation type="journal article" date="2019" name="Int. J. Syst. Evol. Microbiol.">
        <title>The Global Catalogue of Microorganisms (GCM) 10K type strain sequencing project: providing services to taxonomists for standard genome sequencing and annotation.</title>
        <authorList>
            <consortium name="The Broad Institute Genomics Platform"/>
            <consortium name="The Broad Institute Genome Sequencing Center for Infectious Disease"/>
            <person name="Wu L."/>
            <person name="Ma J."/>
        </authorList>
    </citation>
    <scope>NUCLEOTIDE SEQUENCE [LARGE SCALE GENOMIC DNA]</scope>
    <source>
        <strain evidence="8 9">JCM 16009</strain>
    </source>
</reference>
<evidence type="ECO:0000256" key="5">
    <source>
        <dbReference type="ARBA" id="ARBA00023136"/>
    </source>
</evidence>
<evidence type="ECO:0000256" key="7">
    <source>
        <dbReference type="SAM" id="Phobius"/>
    </source>
</evidence>
<feature type="transmembrane region" description="Helical" evidence="7">
    <location>
        <begin position="151"/>
        <end position="174"/>
    </location>
</feature>
<dbReference type="EMBL" id="BAAAQK010000035">
    <property type="protein sequence ID" value="GAA1881417.1"/>
    <property type="molecule type" value="Genomic_DNA"/>
</dbReference>
<dbReference type="RefSeq" id="WP_344428325.1">
    <property type="nucleotide sequence ID" value="NZ_BAAAQK010000035.1"/>
</dbReference>